<protein>
    <submittedName>
        <fullName evidence="9">Nucleolar rRNA processing protein, putative</fullName>
    </submittedName>
</protein>
<dbReference type="PROSITE" id="PS50082">
    <property type="entry name" value="WD_REPEATS_2"/>
    <property type="match status" value="1"/>
</dbReference>
<dbReference type="InterPro" id="IPR012952">
    <property type="entry name" value="BING4_C_dom"/>
</dbReference>
<dbReference type="RefSeq" id="XP_028535469.1">
    <property type="nucleotide sequence ID" value="XM_028679785.1"/>
</dbReference>
<feature type="compositionally biased region" description="Basic and acidic residues" evidence="7">
    <location>
        <begin position="644"/>
        <end position="655"/>
    </location>
</feature>
<dbReference type="GO" id="GO:0000462">
    <property type="term" value="P:maturation of SSU-rRNA from tricistronic rRNA transcript (SSU-rRNA, 5.8S rRNA, LSU-rRNA)"/>
    <property type="evidence" value="ECO:0007669"/>
    <property type="project" value="TreeGrafter"/>
</dbReference>
<sequence length="655" mass="76073">MSDLFVEHNINTEKIEEEKVDFDENKIIYKIKRKIKKKGIKRINYLPIKDEKLHQILPNTKNIKNIKLKNKLKKDVKLAIISSKKILANSKFKPAEEGYIEFDSNEERNVTKKKKKKNTNKKKEVSKNEINVSESKKDSEKQIKKEGTEINNQDKDDEKKLSKGKLNIYETEKDELYNNTVNFIENNENYINEKKKEVRKYLSQNYIYNNADIGTQKKVFDLNLSLGPYSCNYSRNGKYLLATGEKGHISLIDTQNLESLCEFEVDETIRCNTILHNHKLFAVGQKKYIYIYDNTGLEINCIKDILYTYKMEFLPYHFLLVSIGEFGELVYQDISVGNIVTRKKTKKGSCSIMKQNKNDAIIYLGHKNGHVTLWSPNVDKSVCDIFCHYTPISSIGVSDNYLITASVDCTYKLWDMRKLQFIKSYRAHNIINNIEISDTSIVGFSMNSHFRTYKNFFTSPEIYLTHNMFGDKINSLSFQPFEDICCAGLKYSIKTLLVPGAGIANIDTFVNNPYETKKQVRENEIRLLLDKLPPDTIKFQKNEIGKLNPYIKQCNGENNEISNHRNNSKNGAINKNTKMKSINEANDSCNNQSENYDSTSDDFTIKENKNKNNNNNKNDTKKKKKKKKKNSFLNSKVPKYLRKSLKDKIKEKEKS</sequence>
<feature type="compositionally biased region" description="Basic residues" evidence="7">
    <location>
        <begin position="620"/>
        <end position="630"/>
    </location>
</feature>
<keyword evidence="5" id="KW-0539">Nucleus</keyword>
<dbReference type="FunFam" id="2.130.10.10:FF:000378">
    <property type="entry name" value="U3 small nucleolar RNA-associated protein 7"/>
    <property type="match status" value="1"/>
</dbReference>
<dbReference type="SMART" id="SM00320">
    <property type="entry name" value="WD40"/>
    <property type="match status" value="3"/>
</dbReference>
<feature type="domain" description="BING4 C-terminal" evidence="8">
    <location>
        <begin position="462"/>
        <end position="549"/>
    </location>
</feature>
<keyword evidence="10" id="KW-1185">Reference proteome</keyword>
<dbReference type="KEGG" id="prel:PRELSG_0200800"/>
<dbReference type="SMART" id="SM01033">
    <property type="entry name" value="BING4CT"/>
    <property type="match status" value="1"/>
</dbReference>
<dbReference type="GO" id="GO:0032040">
    <property type="term" value="C:small-subunit processome"/>
    <property type="evidence" value="ECO:0007669"/>
    <property type="project" value="TreeGrafter"/>
</dbReference>
<dbReference type="Proteomes" id="UP000220158">
    <property type="component" value="Chromosome 2"/>
</dbReference>
<dbReference type="OMA" id="AFSMNSH"/>
<keyword evidence="2" id="KW-0698">rRNA processing</keyword>
<dbReference type="SUPFAM" id="SSF50978">
    <property type="entry name" value="WD40 repeat-like"/>
    <property type="match status" value="1"/>
</dbReference>
<evidence type="ECO:0000313" key="9">
    <source>
        <dbReference type="EMBL" id="CRH02982.1"/>
    </source>
</evidence>
<dbReference type="PANTHER" id="PTHR14085:SF3">
    <property type="entry name" value="WD REPEAT-CONTAINING PROTEIN 46"/>
    <property type="match status" value="1"/>
</dbReference>
<evidence type="ECO:0000256" key="7">
    <source>
        <dbReference type="SAM" id="MobiDB-lite"/>
    </source>
</evidence>
<dbReference type="Pfam" id="PF08149">
    <property type="entry name" value="BING4CT"/>
    <property type="match status" value="1"/>
</dbReference>
<organism evidence="9 10">
    <name type="scientific">Plasmodium relictum</name>
    <dbReference type="NCBI Taxonomy" id="85471"/>
    <lineage>
        <taxon>Eukaryota</taxon>
        <taxon>Sar</taxon>
        <taxon>Alveolata</taxon>
        <taxon>Apicomplexa</taxon>
        <taxon>Aconoidasida</taxon>
        <taxon>Haemosporida</taxon>
        <taxon>Plasmodiidae</taxon>
        <taxon>Plasmodium</taxon>
        <taxon>Plasmodium (Haemamoeba)</taxon>
    </lineage>
</organism>
<evidence type="ECO:0000256" key="5">
    <source>
        <dbReference type="ARBA" id="ARBA00023242"/>
    </source>
</evidence>
<evidence type="ECO:0000259" key="8">
    <source>
        <dbReference type="SMART" id="SM01033"/>
    </source>
</evidence>
<evidence type="ECO:0000256" key="4">
    <source>
        <dbReference type="ARBA" id="ARBA00022737"/>
    </source>
</evidence>
<comment type="subcellular location">
    <subcellularLocation>
        <location evidence="1">Nucleus</location>
        <location evidence="1">Nucleolus</location>
    </subcellularLocation>
</comment>
<accession>A0A1J1HD24</accession>
<reference evidence="9 10" key="1">
    <citation type="submission" date="2015-04" db="EMBL/GenBank/DDBJ databases">
        <authorList>
            <consortium name="Pathogen Informatics"/>
        </authorList>
    </citation>
    <scope>NUCLEOTIDE SEQUENCE [LARGE SCALE GENOMIC DNA]</scope>
    <source>
        <strain evidence="9 10">SGS1</strain>
    </source>
</reference>
<dbReference type="AlphaFoldDB" id="A0A1J1HD24"/>
<proteinExistence type="predicted"/>
<dbReference type="VEuPathDB" id="PlasmoDB:PRELSG_0200800"/>
<dbReference type="OrthoDB" id="10251154at2759"/>
<dbReference type="GeneID" id="39734426"/>
<dbReference type="InterPro" id="IPR001680">
    <property type="entry name" value="WD40_rpt"/>
</dbReference>
<feature type="region of interest" description="Disordered" evidence="7">
    <location>
        <begin position="111"/>
        <end position="159"/>
    </location>
</feature>
<dbReference type="InterPro" id="IPR015943">
    <property type="entry name" value="WD40/YVTN_repeat-like_dom_sf"/>
</dbReference>
<keyword evidence="4" id="KW-0677">Repeat</keyword>
<dbReference type="InterPro" id="IPR036322">
    <property type="entry name" value="WD40_repeat_dom_sf"/>
</dbReference>
<dbReference type="Gene3D" id="2.130.10.10">
    <property type="entry name" value="YVTN repeat-like/Quinoprotein amine dehydrogenase"/>
    <property type="match status" value="1"/>
</dbReference>
<dbReference type="GO" id="GO:0030686">
    <property type="term" value="C:90S preribosome"/>
    <property type="evidence" value="ECO:0007669"/>
    <property type="project" value="TreeGrafter"/>
</dbReference>
<gene>
    <name evidence="9" type="ORF">PRELSG_0200800</name>
</gene>
<evidence type="ECO:0000256" key="2">
    <source>
        <dbReference type="ARBA" id="ARBA00022552"/>
    </source>
</evidence>
<evidence type="ECO:0000256" key="6">
    <source>
        <dbReference type="PROSITE-ProRule" id="PRU00221"/>
    </source>
</evidence>
<keyword evidence="3 6" id="KW-0853">WD repeat</keyword>
<evidence type="ECO:0000313" key="10">
    <source>
        <dbReference type="Proteomes" id="UP000220158"/>
    </source>
</evidence>
<evidence type="ECO:0000256" key="3">
    <source>
        <dbReference type="ARBA" id="ARBA00022574"/>
    </source>
</evidence>
<dbReference type="EMBL" id="LN835297">
    <property type="protein sequence ID" value="CRH02982.1"/>
    <property type="molecule type" value="Genomic_DNA"/>
</dbReference>
<feature type="repeat" description="WD" evidence="6">
    <location>
        <begin position="385"/>
        <end position="424"/>
    </location>
</feature>
<feature type="compositionally biased region" description="Basic residues" evidence="7">
    <location>
        <begin position="111"/>
        <end position="120"/>
    </location>
</feature>
<feature type="compositionally biased region" description="Polar residues" evidence="7">
    <location>
        <begin position="583"/>
        <end position="602"/>
    </location>
</feature>
<feature type="compositionally biased region" description="Basic and acidic residues" evidence="7">
    <location>
        <begin position="134"/>
        <end position="159"/>
    </location>
</feature>
<evidence type="ECO:0000256" key="1">
    <source>
        <dbReference type="ARBA" id="ARBA00004604"/>
    </source>
</evidence>
<dbReference type="InterPro" id="IPR040315">
    <property type="entry name" value="WDR46/Utp7"/>
</dbReference>
<feature type="region of interest" description="Disordered" evidence="7">
    <location>
        <begin position="583"/>
        <end position="655"/>
    </location>
</feature>
<name>A0A1J1HD24_PLARL</name>
<dbReference type="PANTHER" id="PTHR14085">
    <property type="entry name" value="WD-REPEAT PROTEIN BING4"/>
    <property type="match status" value="1"/>
</dbReference>